<dbReference type="Proteomes" id="UP000002218">
    <property type="component" value="Chromosome"/>
</dbReference>
<organism evidence="3 4">
    <name type="scientific">Nakamurella multipartita (strain ATCC 700099 / DSM 44233 / CIP 104796 / JCM 9543 / NBRC 105858 / Y-104)</name>
    <name type="common">Microsphaera multipartita</name>
    <dbReference type="NCBI Taxonomy" id="479431"/>
    <lineage>
        <taxon>Bacteria</taxon>
        <taxon>Bacillati</taxon>
        <taxon>Actinomycetota</taxon>
        <taxon>Actinomycetes</taxon>
        <taxon>Nakamurellales</taxon>
        <taxon>Nakamurellaceae</taxon>
        <taxon>Nakamurella</taxon>
    </lineage>
</organism>
<dbReference type="EMBL" id="CP001737">
    <property type="protein sequence ID" value="ACV79546.1"/>
    <property type="molecule type" value="Genomic_DNA"/>
</dbReference>
<feature type="signal peptide" evidence="1">
    <location>
        <begin position="1"/>
        <end position="26"/>
    </location>
</feature>
<dbReference type="Gene3D" id="3.40.710.10">
    <property type="entry name" value="DD-peptidase/beta-lactamase superfamily"/>
    <property type="match status" value="1"/>
</dbReference>
<evidence type="ECO:0000256" key="1">
    <source>
        <dbReference type="SAM" id="SignalP"/>
    </source>
</evidence>
<proteinExistence type="predicted"/>
<evidence type="ECO:0000313" key="3">
    <source>
        <dbReference type="EMBL" id="ACV79546.1"/>
    </source>
</evidence>
<feature type="chain" id="PRO_5038769161" evidence="1">
    <location>
        <begin position="27"/>
        <end position="405"/>
    </location>
</feature>
<protein>
    <submittedName>
        <fullName evidence="3">Beta-lactamase</fullName>
    </submittedName>
</protein>
<dbReference type="SUPFAM" id="SSF56601">
    <property type="entry name" value="beta-lactamase/transpeptidase-like"/>
    <property type="match status" value="1"/>
</dbReference>
<dbReference type="AlphaFoldDB" id="C8XCU3"/>
<reference evidence="3 4" key="2">
    <citation type="journal article" date="2010" name="Stand. Genomic Sci.">
        <title>Complete genome sequence of Nakamurella multipartita type strain (Y-104).</title>
        <authorList>
            <person name="Tice H."/>
            <person name="Mayilraj S."/>
            <person name="Sims D."/>
            <person name="Lapidus A."/>
            <person name="Nolan M."/>
            <person name="Lucas S."/>
            <person name="Glavina Del Rio T."/>
            <person name="Copeland A."/>
            <person name="Cheng J.F."/>
            <person name="Meincke L."/>
            <person name="Bruce D."/>
            <person name="Goodwin L."/>
            <person name="Pitluck S."/>
            <person name="Ivanova N."/>
            <person name="Mavromatis K."/>
            <person name="Ovchinnikova G."/>
            <person name="Pati A."/>
            <person name="Chen A."/>
            <person name="Palaniappan K."/>
            <person name="Land M."/>
            <person name="Hauser L."/>
            <person name="Chang Y.J."/>
            <person name="Jeffries C.D."/>
            <person name="Detter J.C."/>
            <person name="Brettin T."/>
            <person name="Rohde M."/>
            <person name="Goker M."/>
            <person name="Bristow J."/>
            <person name="Eisen J.A."/>
            <person name="Markowitz V."/>
            <person name="Hugenholtz P."/>
            <person name="Kyrpides N.C."/>
            <person name="Klenk H.P."/>
            <person name="Chen F."/>
        </authorList>
    </citation>
    <scope>NUCLEOTIDE SEQUENCE [LARGE SCALE GENOMIC DNA]</scope>
    <source>
        <strain evidence="4">ATCC 700099 / DSM 44233 / CIP 104796 / JCM 9543 / NBRC 105858 / Y-104</strain>
    </source>
</reference>
<dbReference type="PROSITE" id="PS51257">
    <property type="entry name" value="PROKAR_LIPOPROTEIN"/>
    <property type="match status" value="1"/>
</dbReference>
<gene>
    <name evidence="3" type="ordered locus">Namu_3215</name>
</gene>
<dbReference type="InParanoid" id="C8XCU3"/>
<sequence precursor="true">MVRRSRRGVMVAAMAGPLLLAACSSAAPAVSPSVSPSASAAASASVSASTAAAVQLDEATRSRLQAGFAQTFAGGTVGGVATPGAVAYVSVGDQVWTSALGVSDVATQTPIDPAGHGRIGSITKPIVATAVLRLVDQGSLSLDDTLGTYIPGIANGDRITVRQLLSMSSGVWNYTTDQSLLDTFEADPMAAWTVDRTIDLIRAQPAAFEPGSKVAYCDSNYVLLGRIAELVTGKPISEVVRTLVTEPLGLTGTRMPADDEPGVPDPSLGSYLPVNGQLVAEPDLNPDFAWTAGAATSTVGDLARFARELTDGSLLSPQLQAQRLQTAQFTGIDLNVGYGLGLLNMNDLIGHNGDINGGGGTMLRLPEQDATFVVLVNLSTNSENASGAIANELIDQLYPGQSVHR</sequence>
<dbReference type="InterPro" id="IPR006311">
    <property type="entry name" value="TAT_signal"/>
</dbReference>
<evidence type="ECO:0000259" key="2">
    <source>
        <dbReference type="Pfam" id="PF00144"/>
    </source>
</evidence>
<dbReference type="PROSITE" id="PS51318">
    <property type="entry name" value="TAT"/>
    <property type="match status" value="1"/>
</dbReference>
<dbReference type="Pfam" id="PF00144">
    <property type="entry name" value="Beta-lactamase"/>
    <property type="match status" value="1"/>
</dbReference>
<dbReference type="InterPro" id="IPR012338">
    <property type="entry name" value="Beta-lactam/transpept-like"/>
</dbReference>
<accession>C8XCU3</accession>
<name>C8XCU3_NAKMY</name>
<keyword evidence="1" id="KW-0732">Signal</keyword>
<keyword evidence="4" id="KW-1185">Reference proteome</keyword>
<dbReference type="InterPro" id="IPR001466">
    <property type="entry name" value="Beta-lactam-related"/>
</dbReference>
<dbReference type="InterPro" id="IPR050491">
    <property type="entry name" value="AmpC-like"/>
</dbReference>
<dbReference type="OrthoDB" id="3174977at2"/>
<reference evidence="4" key="1">
    <citation type="submission" date="2009-09" db="EMBL/GenBank/DDBJ databases">
        <title>The complete genome of Nakamurella multipartita DSM 44233.</title>
        <authorList>
            <consortium name="US DOE Joint Genome Institute (JGI-PGF)"/>
            <person name="Lucas S."/>
            <person name="Copeland A."/>
            <person name="Lapidus A."/>
            <person name="Glavina del Rio T."/>
            <person name="Dalin E."/>
            <person name="Tice H."/>
            <person name="Bruce D."/>
            <person name="Goodwin L."/>
            <person name="Pitluck S."/>
            <person name="Kyrpides N."/>
            <person name="Mavromatis K."/>
            <person name="Ivanova N."/>
            <person name="Ovchinnikova G."/>
            <person name="Sims D."/>
            <person name="Meincke L."/>
            <person name="Brettin T."/>
            <person name="Detter J.C."/>
            <person name="Han C."/>
            <person name="Larimer F."/>
            <person name="Land M."/>
            <person name="Hauser L."/>
            <person name="Markowitz V."/>
            <person name="Cheng J.-F."/>
            <person name="Hugenholtz P."/>
            <person name="Woyke T."/>
            <person name="Wu D."/>
            <person name="Klenk H.-P."/>
            <person name="Eisen J.A."/>
        </authorList>
    </citation>
    <scope>NUCLEOTIDE SEQUENCE [LARGE SCALE GENOMIC DNA]</scope>
    <source>
        <strain evidence="4">ATCC 700099 / DSM 44233 / CIP 104796 / JCM 9543 / NBRC 105858 / Y-104</strain>
    </source>
</reference>
<dbReference type="STRING" id="479431.Namu_3215"/>
<evidence type="ECO:0000313" key="4">
    <source>
        <dbReference type="Proteomes" id="UP000002218"/>
    </source>
</evidence>
<feature type="domain" description="Beta-lactamase-related" evidence="2">
    <location>
        <begin position="80"/>
        <end position="388"/>
    </location>
</feature>
<dbReference type="PANTHER" id="PTHR46825">
    <property type="entry name" value="D-ALANYL-D-ALANINE-CARBOXYPEPTIDASE/ENDOPEPTIDASE AMPH"/>
    <property type="match status" value="1"/>
</dbReference>
<dbReference type="HOGENOM" id="CLU_020027_2_1_11"/>
<dbReference type="PANTHER" id="PTHR46825:SF7">
    <property type="entry name" value="D-ALANYL-D-ALANINE CARBOXYPEPTIDASE"/>
    <property type="match status" value="1"/>
</dbReference>
<dbReference type="KEGG" id="nml:Namu_3215"/>
<dbReference type="eggNOG" id="COG1680">
    <property type="taxonomic scope" value="Bacteria"/>
</dbReference>